<evidence type="ECO:0000256" key="1">
    <source>
        <dbReference type="SAM" id="Phobius"/>
    </source>
</evidence>
<protein>
    <submittedName>
        <fullName evidence="2">Uncharacterized protein</fullName>
    </submittedName>
</protein>
<dbReference type="Proteomes" id="UP000308652">
    <property type="component" value="Unassembled WGS sequence"/>
</dbReference>
<keyword evidence="1" id="KW-0472">Membrane</keyword>
<evidence type="ECO:0000313" key="3">
    <source>
        <dbReference type="Proteomes" id="UP000308652"/>
    </source>
</evidence>
<keyword evidence="1" id="KW-0812">Transmembrane</keyword>
<dbReference type="AlphaFoldDB" id="A0A5C3LII6"/>
<gene>
    <name evidence="2" type="ORF">BDQ12DRAFT_502277</name>
</gene>
<accession>A0A5C3LII6</accession>
<name>A0A5C3LII6_9AGAR</name>
<reference evidence="2 3" key="1">
    <citation type="journal article" date="2019" name="Nat. Ecol. Evol.">
        <title>Megaphylogeny resolves global patterns of mushroom evolution.</title>
        <authorList>
            <person name="Varga T."/>
            <person name="Krizsan K."/>
            <person name="Foldi C."/>
            <person name="Dima B."/>
            <person name="Sanchez-Garcia M."/>
            <person name="Sanchez-Ramirez S."/>
            <person name="Szollosi G.J."/>
            <person name="Szarkandi J.G."/>
            <person name="Papp V."/>
            <person name="Albert L."/>
            <person name="Andreopoulos W."/>
            <person name="Angelini C."/>
            <person name="Antonin V."/>
            <person name="Barry K.W."/>
            <person name="Bougher N.L."/>
            <person name="Buchanan P."/>
            <person name="Buyck B."/>
            <person name="Bense V."/>
            <person name="Catcheside P."/>
            <person name="Chovatia M."/>
            <person name="Cooper J."/>
            <person name="Damon W."/>
            <person name="Desjardin D."/>
            <person name="Finy P."/>
            <person name="Geml J."/>
            <person name="Haridas S."/>
            <person name="Hughes K."/>
            <person name="Justo A."/>
            <person name="Karasinski D."/>
            <person name="Kautmanova I."/>
            <person name="Kiss B."/>
            <person name="Kocsube S."/>
            <person name="Kotiranta H."/>
            <person name="LaButti K.M."/>
            <person name="Lechner B.E."/>
            <person name="Liimatainen K."/>
            <person name="Lipzen A."/>
            <person name="Lukacs Z."/>
            <person name="Mihaltcheva S."/>
            <person name="Morgado L.N."/>
            <person name="Niskanen T."/>
            <person name="Noordeloos M.E."/>
            <person name="Ohm R.A."/>
            <person name="Ortiz-Santana B."/>
            <person name="Ovrebo C."/>
            <person name="Racz N."/>
            <person name="Riley R."/>
            <person name="Savchenko A."/>
            <person name="Shiryaev A."/>
            <person name="Soop K."/>
            <person name="Spirin V."/>
            <person name="Szebenyi C."/>
            <person name="Tomsovsky M."/>
            <person name="Tulloss R.E."/>
            <person name="Uehling J."/>
            <person name="Grigoriev I.V."/>
            <person name="Vagvolgyi C."/>
            <person name="Papp T."/>
            <person name="Martin F.M."/>
            <person name="Miettinen O."/>
            <person name="Hibbett D.S."/>
            <person name="Nagy L.G."/>
        </authorList>
    </citation>
    <scope>NUCLEOTIDE SEQUENCE [LARGE SCALE GENOMIC DNA]</scope>
    <source>
        <strain evidence="2 3">CBS 166.37</strain>
    </source>
</reference>
<dbReference type="EMBL" id="ML213675">
    <property type="protein sequence ID" value="TFK32435.1"/>
    <property type="molecule type" value="Genomic_DNA"/>
</dbReference>
<keyword evidence="3" id="KW-1185">Reference proteome</keyword>
<feature type="transmembrane region" description="Helical" evidence="1">
    <location>
        <begin position="12"/>
        <end position="30"/>
    </location>
</feature>
<proteinExistence type="predicted"/>
<keyword evidence="1" id="KW-1133">Transmembrane helix</keyword>
<sequence length="81" mass="9179">MEDDSDDKEASISRLIPFMLLFRAFYATLIPSEKEGRRLTPYTCFVCLHPGKHGHSQLSPTCLQVLCDTKAVNKRSRCNCS</sequence>
<organism evidence="2 3">
    <name type="scientific">Crucibulum laeve</name>
    <dbReference type="NCBI Taxonomy" id="68775"/>
    <lineage>
        <taxon>Eukaryota</taxon>
        <taxon>Fungi</taxon>
        <taxon>Dikarya</taxon>
        <taxon>Basidiomycota</taxon>
        <taxon>Agaricomycotina</taxon>
        <taxon>Agaricomycetes</taxon>
        <taxon>Agaricomycetidae</taxon>
        <taxon>Agaricales</taxon>
        <taxon>Agaricineae</taxon>
        <taxon>Nidulariaceae</taxon>
        <taxon>Crucibulum</taxon>
    </lineage>
</organism>
<evidence type="ECO:0000313" key="2">
    <source>
        <dbReference type="EMBL" id="TFK32435.1"/>
    </source>
</evidence>